<evidence type="ECO:0000313" key="3">
    <source>
        <dbReference type="Proteomes" id="UP001524642"/>
    </source>
</evidence>
<evidence type="ECO:0000259" key="1">
    <source>
        <dbReference type="Pfam" id="PF21986"/>
    </source>
</evidence>
<protein>
    <recommendedName>
        <fullName evidence="1">Allophanate hydrolase C-terminal domain-containing protein</fullName>
    </recommendedName>
</protein>
<comment type="caution">
    <text evidence="2">The sequence shown here is derived from an EMBL/GenBank/DDBJ whole genome shotgun (WGS) entry which is preliminary data.</text>
</comment>
<accession>A0ABT1WYV1</accession>
<dbReference type="Pfam" id="PF21986">
    <property type="entry name" value="AH_C"/>
    <property type="match status" value="1"/>
</dbReference>
<dbReference type="Gene3D" id="3.10.490.10">
    <property type="entry name" value="Gamma-glutamyl cyclotransferase-like"/>
    <property type="match status" value="1"/>
</dbReference>
<evidence type="ECO:0000313" key="2">
    <source>
        <dbReference type="EMBL" id="MCR0981025.1"/>
    </source>
</evidence>
<dbReference type="RefSeq" id="WP_257714706.1">
    <property type="nucleotide sequence ID" value="NZ_JANJOU010000002.1"/>
</dbReference>
<name>A0ABT1WYV1_9PROT</name>
<reference evidence="2 3" key="1">
    <citation type="submission" date="2022-06" db="EMBL/GenBank/DDBJ databases">
        <title>Roseomonas CN29.</title>
        <authorList>
            <person name="Cheng Y."/>
            <person name="He X."/>
        </authorList>
    </citation>
    <scope>NUCLEOTIDE SEQUENCE [LARGE SCALE GENOMIC DNA]</scope>
    <source>
        <strain evidence="2 3">CN29</strain>
    </source>
</reference>
<sequence length="145" mass="15155">MTLPPRPAEVPGIPPGNVALVVNGGLMRGMRAHDRMLQAGAVFLREVTTAPRYRLWSIADRFPGMLHAPAGGAAIGAELYAVPRAGFAGIVESEPDGLCVGRVLLSDGTAPLGVLAEPRLVEGRTEITAHGGWRAYVLAQGIPQA</sequence>
<dbReference type="Proteomes" id="UP001524642">
    <property type="component" value="Unassembled WGS sequence"/>
</dbReference>
<proteinExistence type="predicted"/>
<dbReference type="InterPro" id="IPR053844">
    <property type="entry name" value="AH_C"/>
</dbReference>
<dbReference type="EMBL" id="JANJOU010000002">
    <property type="protein sequence ID" value="MCR0981025.1"/>
    <property type="molecule type" value="Genomic_DNA"/>
</dbReference>
<keyword evidence="3" id="KW-1185">Reference proteome</keyword>
<feature type="domain" description="Allophanate hydrolase C-terminal" evidence="1">
    <location>
        <begin position="18"/>
        <end position="137"/>
    </location>
</feature>
<organism evidence="2 3">
    <name type="scientific">Roseomonas populi</name>
    <dbReference type="NCBI Taxonomy" id="3121582"/>
    <lineage>
        <taxon>Bacteria</taxon>
        <taxon>Pseudomonadati</taxon>
        <taxon>Pseudomonadota</taxon>
        <taxon>Alphaproteobacteria</taxon>
        <taxon>Acetobacterales</taxon>
        <taxon>Roseomonadaceae</taxon>
        <taxon>Roseomonas</taxon>
    </lineage>
</organism>
<gene>
    <name evidence="2" type="ORF">NRP21_03065</name>
</gene>